<dbReference type="GeneID" id="83059023"/>
<dbReference type="GO" id="GO:0030288">
    <property type="term" value="C:outer membrane-bounded periplasmic space"/>
    <property type="evidence" value="ECO:0007669"/>
    <property type="project" value="TreeGrafter"/>
</dbReference>
<dbReference type="GO" id="GO:0009252">
    <property type="term" value="P:peptidoglycan biosynthetic process"/>
    <property type="evidence" value="ECO:0007669"/>
    <property type="project" value="InterPro"/>
</dbReference>
<feature type="domain" description="Penicillin-binding protein transpeptidase" evidence="10">
    <location>
        <begin position="328"/>
        <end position="547"/>
    </location>
</feature>
<proteinExistence type="predicted"/>
<organism evidence="13 14">
    <name type="scientific">Cloacibacillus porcorum</name>
    <dbReference type="NCBI Taxonomy" id="1197717"/>
    <lineage>
        <taxon>Bacteria</taxon>
        <taxon>Thermotogati</taxon>
        <taxon>Synergistota</taxon>
        <taxon>Synergistia</taxon>
        <taxon>Synergistales</taxon>
        <taxon>Synergistaceae</taxon>
        <taxon>Cloacibacillus</taxon>
    </lineage>
</organism>
<keyword evidence="5" id="KW-0378">Hydrolase</keyword>
<dbReference type="AlphaFoldDB" id="A0A1B2I880"/>
<keyword evidence="4" id="KW-0808">Transferase</keyword>
<sequence>MPLNRNFPAAVSDALAAARRRFSERGLPHRAALVVLVFLLLAKAALVVTFPLGAILNRPASLVVTDREGRPLRGTLSAAGEWRLPVPLADMGRWMPAAAVALEDRRFYLHGGIDTIAIARAAWQNFTGGRVVSGASTITSQVVRLAVDRPRTPWAKAVEFSQGAALEFFMDKDEILESYLNSVPFGGNTRGVEAAARSWFGKPAKELSLAEAALLAGLLRGPAYYRPDRHPERALALRNRLIDTLESRGVATPQEARRAKAEPLPAGRRAISSARIQAAEAAARYGGAAEARDGYGRFRSTLDSAMQRLLTGELTAALGNMEPGVTAAAVLVENETGKVRGYVGNAREGTGSGASWVDCTLSPRSPGSTLKPFVYALAFESGRAIPATMLADTPQQPSGGGTRNFDRLFRGPVSARTALADSLNVPAVRILRAAGAENVLGLFRRLGFSQLTREAEWYGDSLALGGCEVSPLELARAYHTLAAGGLDSPLVWNERAGLSAGTRVISAEAAALTLDILKDTRRNLPLYGEAGADGKTVAFKTGTSYGLRDAWTAAVTRKWTLVVWFGDPSGRPHRGLVGLKTAAPSAVRIMLKLTKKGDPWFTLPPSVVRKELCALSGAPRNQWCPQSRRDLFIEGVSDAAPCSLHTMKEGEISIKWPPELEGFFTGRGNREAEQPLTITSPKDGAVYAVGAENNKLILSSKGGRGPVYWFVDGELAGDSGEGAPLAWKMREGVHKIAAADEYGAADEIEITVRNQAEDGTEELPLLEESR</sequence>
<evidence type="ECO:0000256" key="9">
    <source>
        <dbReference type="SAM" id="Phobius"/>
    </source>
</evidence>
<dbReference type="Proteomes" id="UP000093044">
    <property type="component" value="Chromosome"/>
</dbReference>
<keyword evidence="9" id="KW-1133">Transmembrane helix</keyword>
<name>A0A1B2I880_9BACT</name>
<evidence type="ECO:0000256" key="3">
    <source>
        <dbReference type="ARBA" id="ARBA00022676"/>
    </source>
</evidence>
<dbReference type="Pfam" id="PF06832">
    <property type="entry name" value="BiPBP_C"/>
    <property type="match status" value="1"/>
</dbReference>
<dbReference type="InterPro" id="IPR023346">
    <property type="entry name" value="Lysozyme-like_dom_sf"/>
</dbReference>
<dbReference type="GO" id="GO:0006508">
    <property type="term" value="P:proteolysis"/>
    <property type="evidence" value="ECO:0007669"/>
    <property type="project" value="UniProtKB-KW"/>
</dbReference>
<dbReference type="GO" id="GO:0008955">
    <property type="term" value="F:peptidoglycan glycosyltransferase activity"/>
    <property type="evidence" value="ECO:0007669"/>
    <property type="project" value="UniProtKB-EC"/>
</dbReference>
<dbReference type="GO" id="GO:0004180">
    <property type="term" value="F:carboxypeptidase activity"/>
    <property type="evidence" value="ECO:0007669"/>
    <property type="project" value="UniProtKB-KW"/>
</dbReference>
<feature type="domain" description="Glycosyl transferase family 51" evidence="11">
    <location>
        <begin position="79"/>
        <end position="244"/>
    </location>
</feature>
<dbReference type="SUPFAM" id="SSF56601">
    <property type="entry name" value="beta-lactamase/transpeptidase-like"/>
    <property type="match status" value="1"/>
</dbReference>
<protein>
    <recommendedName>
        <fullName evidence="7">peptidoglycan glycosyltransferase</fullName>
        <ecNumber evidence="7">2.4.99.28</ecNumber>
    </recommendedName>
</protein>
<evidence type="ECO:0000256" key="2">
    <source>
        <dbReference type="ARBA" id="ARBA00022670"/>
    </source>
</evidence>
<comment type="catalytic activity">
    <reaction evidence="8">
        <text>[GlcNAc-(1-&gt;4)-Mur2Ac(oyl-L-Ala-gamma-D-Glu-L-Lys-D-Ala-D-Ala)](n)-di-trans,octa-cis-undecaprenyl diphosphate + beta-D-GlcNAc-(1-&gt;4)-Mur2Ac(oyl-L-Ala-gamma-D-Glu-L-Lys-D-Ala-D-Ala)-di-trans,octa-cis-undecaprenyl diphosphate = [GlcNAc-(1-&gt;4)-Mur2Ac(oyl-L-Ala-gamma-D-Glu-L-Lys-D-Ala-D-Ala)](n+1)-di-trans,octa-cis-undecaprenyl diphosphate + di-trans,octa-cis-undecaprenyl diphosphate + H(+)</text>
        <dbReference type="Rhea" id="RHEA:23708"/>
        <dbReference type="Rhea" id="RHEA-COMP:9602"/>
        <dbReference type="Rhea" id="RHEA-COMP:9603"/>
        <dbReference type="ChEBI" id="CHEBI:15378"/>
        <dbReference type="ChEBI" id="CHEBI:58405"/>
        <dbReference type="ChEBI" id="CHEBI:60033"/>
        <dbReference type="ChEBI" id="CHEBI:78435"/>
        <dbReference type="EC" id="2.4.99.28"/>
    </reaction>
</comment>
<keyword evidence="9" id="KW-0812">Transmembrane</keyword>
<keyword evidence="9" id="KW-0472">Membrane</keyword>
<reference evidence="13" key="1">
    <citation type="submission" date="2016-08" db="EMBL/GenBank/DDBJ databases">
        <title>Complete genome of Cloacibacillus porcorum.</title>
        <authorList>
            <person name="Looft T."/>
            <person name="Bayles D.O."/>
            <person name="Alt D.P."/>
        </authorList>
    </citation>
    <scope>NUCLEOTIDE SEQUENCE [LARGE SCALE GENOMIC DNA]</scope>
    <source>
        <strain evidence="13">CL-84</strain>
    </source>
</reference>
<keyword evidence="2" id="KW-0645">Protease</keyword>
<dbReference type="GO" id="GO:0008658">
    <property type="term" value="F:penicillin binding"/>
    <property type="evidence" value="ECO:0007669"/>
    <property type="project" value="InterPro"/>
</dbReference>
<evidence type="ECO:0000256" key="1">
    <source>
        <dbReference type="ARBA" id="ARBA00022645"/>
    </source>
</evidence>
<gene>
    <name evidence="13" type="ORF">BED41_14330</name>
</gene>
<dbReference type="NCBIfam" id="TIGR02073">
    <property type="entry name" value="PBP_1c"/>
    <property type="match status" value="1"/>
</dbReference>
<dbReference type="EMBL" id="CP016757">
    <property type="protein sequence ID" value="ANZ46172.1"/>
    <property type="molecule type" value="Genomic_DNA"/>
</dbReference>
<keyword evidence="1" id="KW-0121">Carboxypeptidase</keyword>
<dbReference type="InterPro" id="IPR011815">
    <property type="entry name" value="PBP_1c"/>
</dbReference>
<keyword evidence="3" id="KW-0328">Glycosyltransferase</keyword>
<evidence type="ECO:0000256" key="8">
    <source>
        <dbReference type="ARBA" id="ARBA00049902"/>
    </source>
</evidence>
<keyword evidence="6" id="KW-0511">Multifunctional enzyme</keyword>
<dbReference type="Pfam" id="PF00912">
    <property type="entry name" value="Transgly"/>
    <property type="match status" value="1"/>
</dbReference>
<dbReference type="InterPro" id="IPR001460">
    <property type="entry name" value="PCN-bd_Tpept"/>
</dbReference>
<evidence type="ECO:0000256" key="4">
    <source>
        <dbReference type="ARBA" id="ARBA00022679"/>
    </source>
</evidence>
<dbReference type="InterPro" id="IPR001264">
    <property type="entry name" value="Glyco_trans_51"/>
</dbReference>
<dbReference type="Gene3D" id="1.10.3810.10">
    <property type="entry name" value="Biosynthetic peptidoglycan transglycosylase-like"/>
    <property type="match status" value="1"/>
</dbReference>
<evidence type="ECO:0000256" key="6">
    <source>
        <dbReference type="ARBA" id="ARBA00023268"/>
    </source>
</evidence>
<dbReference type="InterPro" id="IPR012338">
    <property type="entry name" value="Beta-lactam/transpept-like"/>
</dbReference>
<evidence type="ECO:0000256" key="7">
    <source>
        <dbReference type="ARBA" id="ARBA00044770"/>
    </source>
</evidence>
<evidence type="ECO:0000259" key="10">
    <source>
        <dbReference type="Pfam" id="PF00905"/>
    </source>
</evidence>
<dbReference type="STRING" id="1197717.BED41_14330"/>
<evidence type="ECO:0000313" key="14">
    <source>
        <dbReference type="Proteomes" id="UP000093044"/>
    </source>
</evidence>
<evidence type="ECO:0000256" key="5">
    <source>
        <dbReference type="ARBA" id="ARBA00022801"/>
    </source>
</evidence>
<feature type="domain" description="Penicillin-binding C-terminal" evidence="12">
    <location>
        <begin position="670"/>
        <end position="750"/>
    </location>
</feature>
<keyword evidence="14" id="KW-1185">Reference proteome</keyword>
<dbReference type="InterPro" id="IPR009647">
    <property type="entry name" value="PBP_C"/>
</dbReference>
<feature type="transmembrane region" description="Helical" evidence="9">
    <location>
        <begin position="31"/>
        <end position="56"/>
    </location>
</feature>
<evidence type="ECO:0000259" key="11">
    <source>
        <dbReference type="Pfam" id="PF00912"/>
    </source>
</evidence>
<accession>A0A1B2I880</accession>
<dbReference type="PANTHER" id="PTHR32282">
    <property type="entry name" value="BINDING PROTEIN TRANSPEPTIDASE, PUTATIVE-RELATED"/>
    <property type="match status" value="1"/>
</dbReference>
<dbReference type="RefSeq" id="WP_066747826.1">
    <property type="nucleotide sequence ID" value="NZ_CP016757.1"/>
</dbReference>
<evidence type="ECO:0000259" key="12">
    <source>
        <dbReference type="Pfam" id="PF06832"/>
    </source>
</evidence>
<dbReference type="Gene3D" id="3.40.710.10">
    <property type="entry name" value="DD-peptidase/beta-lactamase superfamily"/>
    <property type="match status" value="1"/>
</dbReference>
<dbReference type="InterPro" id="IPR050396">
    <property type="entry name" value="Glycosyltr_51/Transpeptidase"/>
</dbReference>
<dbReference type="SUPFAM" id="SSF53955">
    <property type="entry name" value="Lysozyme-like"/>
    <property type="match status" value="1"/>
</dbReference>
<evidence type="ECO:0000313" key="13">
    <source>
        <dbReference type="EMBL" id="ANZ46172.1"/>
    </source>
</evidence>
<dbReference type="PANTHER" id="PTHR32282:SF15">
    <property type="entry name" value="PENICILLIN-BINDING PROTEIN 1C"/>
    <property type="match status" value="1"/>
</dbReference>
<dbReference type="KEGG" id="cpor:BED41_14330"/>
<dbReference type="Pfam" id="PF00905">
    <property type="entry name" value="Transpeptidase"/>
    <property type="match status" value="1"/>
</dbReference>
<dbReference type="InterPro" id="IPR036950">
    <property type="entry name" value="PBP_transglycosylase"/>
</dbReference>
<dbReference type="EC" id="2.4.99.28" evidence="7"/>
<dbReference type="OrthoDB" id="9766909at2"/>